<comment type="caution">
    <text evidence="1">The sequence shown here is derived from an EMBL/GenBank/DDBJ whole genome shotgun (WGS) entry which is preliminary data.</text>
</comment>
<keyword evidence="2" id="KW-1185">Reference proteome</keyword>
<organism evidence="1 2">
    <name type="scientific">Kipferlia bialata</name>
    <dbReference type="NCBI Taxonomy" id="797122"/>
    <lineage>
        <taxon>Eukaryota</taxon>
        <taxon>Metamonada</taxon>
        <taxon>Carpediemonas-like organisms</taxon>
        <taxon>Kipferlia</taxon>
    </lineage>
</organism>
<dbReference type="Gene3D" id="1.10.1300.10">
    <property type="entry name" value="3'5'-cyclic nucleotide phosphodiesterase, catalytic domain"/>
    <property type="match status" value="1"/>
</dbReference>
<feature type="non-terminal residue" evidence="1">
    <location>
        <position position="1"/>
    </location>
</feature>
<accession>A0A9K3DB13</accession>
<evidence type="ECO:0000313" key="2">
    <source>
        <dbReference type="Proteomes" id="UP000265618"/>
    </source>
</evidence>
<dbReference type="Proteomes" id="UP000265618">
    <property type="component" value="Unassembled WGS sequence"/>
</dbReference>
<feature type="non-terminal residue" evidence="1">
    <location>
        <position position="81"/>
    </location>
</feature>
<dbReference type="SUPFAM" id="SSF109604">
    <property type="entry name" value="HD-domain/PDEase-like"/>
    <property type="match status" value="1"/>
</dbReference>
<reference evidence="1 2" key="1">
    <citation type="journal article" date="2018" name="PLoS ONE">
        <title>The draft genome of Kipferlia bialata reveals reductive genome evolution in fornicate parasites.</title>
        <authorList>
            <person name="Tanifuji G."/>
            <person name="Takabayashi S."/>
            <person name="Kume K."/>
            <person name="Takagi M."/>
            <person name="Nakayama T."/>
            <person name="Kamikawa R."/>
            <person name="Inagaki Y."/>
            <person name="Hashimoto T."/>
        </authorList>
    </citation>
    <scope>NUCLEOTIDE SEQUENCE [LARGE SCALE GENOMIC DNA]</scope>
    <source>
        <strain evidence="1">NY0173</strain>
    </source>
</reference>
<dbReference type="InterPro" id="IPR036971">
    <property type="entry name" value="PDEase_catalytic_dom_sf"/>
</dbReference>
<dbReference type="EMBL" id="BDIP01008447">
    <property type="protein sequence ID" value="GIQ91847.1"/>
    <property type="molecule type" value="Genomic_DNA"/>
</dbReference>
<dbReference type="GO" id="GO:0007165">
    <property type="term" value="P:signal transduction"/>
    <property type="evidence" value="ECO:0007669"/>
    <property type="project" value="InterPro"/>
</dbReference>
<gene>
    <name evidence="1" type="ORF">KIPB_015280</name>
</gene>
<name>A0A9K3DB13_9EUKA</name>
<sequence length="81" mass="9019">PAFLDVQHVLLTGIIRMADISNAGRPFPVAKTHSLNVMREPFPVAKTHSLNVMREFFRTGDIEEACGLQVGDYRDSDQGAY</sequence>
<protein>
    <submittedName>
        <fullName evidence="1">Uncharacterized protein</fullName>
    </submittedName>
</protein>
<evidence type="ECO:0000313" key="1">
    <source>
        <dbReference type="EMBL" id="GIQ91847.1"/>
    </source>
</evidence>
<proteinExistence type="predicted"/>
<dbReference type="AlphaFoldDB" id="A0A9K3DB13"/>
<dbReference type="GO" id="GO:0004114">
    <property type="term" value="F:3',5'-cyclic-nucleotide phosphodiesterase activity"/>
    <property type="evidence" value="ECO:0007669"/>
    <property type="project" value="InterPro"/>
</dbReference>